<dbReference type="PATRIC" id="fig|454.4.peg.2662"/>
<dbReference type="STRING" id="454.Lisr_2436"/>
<organism evidence="1 2">
    <name type="scientific">Legionella israelensis</name>
    <dbReference type="NCBI Taxonomy" id="454"/>
    <lineage>
        <taxon>Bacteria</taxon>
        <taxon>Pseudomonadati</taxon>
        <taxon>Pseudomonadota</taxon>
        <taxon>Gammaproteobacteria</taxon>
        <taxon>Legionellales</taxon>
        <taxon>Legionellaceae</taxon>
        <taxon>Legionella</taxon>
    </lineage>
</organism>
<evidence type="ECO:0000313" key="1">
    <source>
        <dbReference type="EMBL" id="KTD14728.1"/>
    </source>
</evidence>
<reference evidence="1 2" key="1">
    <citation type="submission" date="2015-11" db="EMBL/GenBank/DDBJ databases">
        <title>Genomic analysis of 38 Legionella species identifies large and diverse effector repertoires.</title>
        <authorList>
            <person name="Burstein D."/>
            <person name="Amaro F."/>
            <person name="Zusman T."/>
            <person name="Lifshitz Z."/>
            <person name="Cohen O."/>
            <person name="Gilbert J.A."/>
            <person name="Pupko T."/>
            <person name="Shuman H.A."/>
            <person name="Segal G."/>
        </authorList>
    </citation>
    <scope>NUCLEOTIDE SEQUENCE [LARGE SCALE GENOMIC DNA]</scope>
    <source>
        <strain evidence="1 2">Bercovier 4</strain>
    </source>
</reference>
<dbReference type="SMART" id="SM00671">
    <property type="entry name" value="SEL1"/>
    <property type="match status" value="20"/>
</dbReference>
<dbReference type="RefSeq" id="WP_058502727.1">
    <property type="nucleotide sequence ID" value="NZ_CAAAJA010000084.1"/>
</dbReference>
<name>A0A0W0V3M3_9GAMM</name>
<dbReference type="Pfam" id="PF08238">
    <property type="entry name" value="Sel1"/>
    <property type="match status" value="20"/>
</dbReference>
<evidence type="ECO:0000313" key="2">
    <source>
        <dbReference type="Proteomes" id="UP000054761"/>
    </source>
</evidence>
<dbReference type="InterPro" id="IPR050767">
    <property type="entry name" value="Sel1_AlgK"/>
</dbReference>
<dbReference type="GO" id="GO:0036503">
    <property type="term" value="P:ERAD pathway"/>
    <property type="evidence" value="ECO:0007669"/>
    <property type="project" value="TreeGrafter"/>
</dbReference>
<dbReference type="PANTHER" id="PTHR11102">
    <property type="entry name" value="SEL-1-LIKE PROTEIN"/>
    <property type="match status" value="1"/>
</dbReference>
<keyword evidence="2" id="KW-1185">Reference proteome</keyword>
<comment type="caution">
    <text evidence="1">The sequence shown here is derived from an EMBL/GenBank/DDBJ whole genome shotgun (WGS) entry which is preliminary data.</text>
</comment>
<gene>
    <name evidence="1" type="primary">enhC</name>
    <name evidence="1" type="ORF">Lisr_2436</name>
</gene>
<dbReference type="OrthoDB" id="6114904at2"/>
<dbReference type="SUPFAM" id="SSF81901">
    <property type="entry name" value="HCP-like"/>
    <property type="match status" value="6"/>
</dbReference>
<dbReference type="PANTHER" id="PTHR11102:SF160">
    <property type="entry name" value="ERAD-ASSOCIATED E3 UBIQUITIN-PROTEIN LIGASE COMPONENT HRD3"/>
    <property type="match status" value="1"/>
</dbReference>
<accession>A0A0W0V3M3</accession>
<sequence>MNIYKPWIYILAVSLGQYSYAKTDYDAYRLGHYDKAFETLDMKSGKDPVADYYLGKLYLYGYGQLRNESLAIRFFKKSAEKGYLPAQLFMGKYYLQIKNNPEKAFVWFKKAADQNDLSAQMFVAASYLYGFGTKKNPGLARRYYIEAAKKDNPIAQYTLAEHFLESRSSSNHRLAVIWLKKAANEGNSFKAQTLLGELYANGRYVSRDLSVAKDYLDKAVSQGFVPAMVVLGDIALKEKKPEEAESWYQKAANQKNANAQFKLAQLYLDKKSSLYNEKKGFLWMLNAALSGLLEAQKEVAALYKKGIGTDVNEPLSEQWLKKAENTAKKDEELNAKVQVARWLSNDASDTLNLPQYQATGIYTAWKNDASLRDTIYNQSPQIEEFGRKILFKPQFVLTQPNEVPLHDYYDALVRTIYKAKASEWTYPEYPLSKHLEAELLANSYVVYHSDLTLPFADIYTLPKQKSSKIDWFSYWLPDDTKERNFLSLFNEMYDQAILGNSKAQFHIGQMFQYGLGVMQSDHQAIVFYEKAAMQQHLPAQYSLAVLYLKQKEDPELYTQGVKWLRDTAFKGNRYAQYVMSKILKGNADPHKTVQAHQEQATSMLYLSAANGYGPAQYELAEKLTHDKNVSLSVVKQTKRRALIRRLYQEAAKQGVVEALLPLAFFNAMEKDPVLQKKAYRIAKHQADLGNPEAALLLGLLYDRGIGVPADQKKALEWLEKSGANVVSRFVVGTYLSEGKGIAKNEEKGQQLLRQAASESFSYADLNLAVLAEQSHKEFLPALIKAYQLGNSKAGLLLADYTLASEDSFESLQRARTIYSGLAEKGDQFAQLKLAYMYDKGIGASENPQLAQQWYLASAEQGNTLAQYQLGQLYQSGRLSQPDYAKALAWYEKASQKSPEAFVAMGFIYETVEDQYVKAIQAYQKAAEEGNALGAYNLGLMYEYGKGTEVNNLQAKKYYQEAADKEMPSAMTQLAGLYFNGAGTQRDAQKALAWYKKAAALGDDKALYQLGLLSETGLATRLSYSDAIHYYQQAAEKGNEKAMIALARMYQYGLGVEKDISKARQWYEQLALRHNGYAQYQLATFYLEGLEGESMIDKGRQLLKRASENGNMEARQLLRSIQAQSQEKISYIEPALMNQVPVLTSQPADLIYFDALAEWNRGDETLSRMILQRLMIKFPHYMPAKRAYEQLNKSDSGVLSMVSLNP</sequence>
<dbReference type="AlphaFoldDB" id="A0A0W0V3M3"/>
<dbReference type="EMBL" id="LNYH01000148">
    <property type="protein sequence ID" value="KTD14728.1"/>
    <property type="molecule type" value="Genomic_DNA"/>
</dbReference>
<dbReference type="InterPro" id="IPR006597">
    <property type="entry name" value="Sel1-like"/>
</dbReference>
<dbReference type="Proteomes" id="UP000054761">
    <property type="component" value="Unassembled WGS sequence"/>
</dbReference>
<protein>
    <submittedName>
        <fullName evidence="1">Enhanced entry protein EnhC</fullName>
    </submittedName>
</protein>
<dbReference type="Gene3D" id="1.25.40.10">
    <property type="entry name" value="Tetratricopeptide repeat domain"/>
    <property type="match status" value="5"/>
</dbReference>
<proteinExistence type="predicted"/>
<dbReference type="InterPro" id="IPR011990">
    <property type="entry name" value="TPR-like_helical_dom_sf"/>
</dbReference>